<dbReference type="Proteomes" id="UP001060085">
    <property type="component" value="Linkage Group LG06"/>
</dbReference>
<dbReference type="EMBL" id="CM044706">
    <property type="protein sequence ID" value="KAI5659980.1"/>
    <property type="molecule type" value="Genomic_DNA"/>
</dbReference>
<protein>
    <submittedName>
        <fullName evidence="1">Uncharacterized protein</fullName>
    </submittedName>
</protein>
<proteinExistence type="predicted"/>
<name>A0ACC0AGJ8_CATRO</name>
<evidence type="ECO:0000313" key="2">
    <source>
        <dbReference type="Proteomes" id="UP001060085"/>
    </source>
</evidence>
<keyword evidence="2" id="KW-1185">Reference proteome</keyword>
<accession>A0ACC0AGJ8</accession>
<comment type="caution">
    <text evidence="1">The sequence shown here is derived from an EMBL/GenBank/DDBJ whole genome shotgun (WGS) entry which is preliminary data.</text>
</comment>
<gene>
    <name evidence="1" type="ORF">M9H77_28773</name>
</gene>
<reference evidence="2" key="1">
    <citation type="journal article" date="2023" name="Nat. Plants">
        <title>Single-cell RNA sequencing provides a high-resolution roadmap for understanding the multicellular compartmentation of specialized metabolism.</title>
        <authorList>
            <person name="Sun S."/>
            <person name="Shen X."/>
            <person name="Li Y."/>
            <person name="Li Y."/>
            <person name="Wang S."/>
            <person name="Li R."/>
            <person name="Zhang H."/>
            <person name="Shen G."/>
            <person name="Guo B."/>
            <person name="Wei J."/>
            <person name="Xu J."/>
            <person name="St-Pierre B."/>
            <person name="Chen S."/>
            <person name="Sun C."/>
        </authorList>
    </citation>
    <scope>NUCLEOTIDE SEQUENCE [LARGE SCALE GENOMIC DNA]</scope>
</reference>
<sequence length="117" mass="13186">MDSIRSPQLLLLTPSGRPQVSTLTLAPSSLPSTRSPYIGLPLCPRNSAGDTNCPPHTSFQVYLCLFLFYVCHYRFFCMRFYFDSMILLTREAPLLWIPSLCSSSILSWSLSICSTHC</sequence>
<organism evidence="1 2">
    <name type="scientific">Catharanthus roseus</name>
    <name type="common">Madagascar periwinkle</name>
    <name type="synonym">Vinca rosea</name>
    <dbReference type="NCBI Taxonomy" id="4058"/>
    <lineage>
        <taxon>Eukaryota</taxon>
        <taxon>Viridiplantae</taxon>
        <taxon>Streptophyta</taxon>
        <taxon>Embryophyta</taxon>
        <taxon>Tracheophyta</taxon>
        <taxon>Spermatophyta</taxon>
        <taxon>Magnoliopsida</taxon>
        <taxon>eudicotyledons</taxon>
        <taxon>Gunneridae</taxon>
        <taxon>Pentapetalae</taxon>
        <taxon>asterids</taxon>
        <taxon>lamiids</taxon>
        <taxon>Gentianales</taxon>
        <taxon>Apocynaceae</taxon>
        <taxon>Rauvolfioideae</taxon>
        <taxon>Vinceae</taxon>
        <taxon>Catharanthinae</taxon>
        <taxon>Catharanthus</taxon>
    </lineage>
</organism>
<evidence type="ECO:0000313" key="1">
    <source>
        <dbReference type="EMBL" id="KAI5659980.1"/>
    </source>
</evidence>